<name>A0ACC3AKX4_9EURO</name>
<proteinExistence type="predicted"/>
<dbReference type="EMBL" id="JAPDRQ010000001">
    <property type="protein sequence ID" value="KAJ9664767.1"/>
    <property type="molecule type" value="Genomic_DNA"/>
</dbReference>
<accession>A0ACC3AKX4</accession>
<keyword evidence="2" id="KW-1185">Reference proteome</keyword>
<sequence>MPVARSRLRNSAVHQQPPQPILEKGEFLGWRYSDGRVFGAIRKGNEYRTLPMAGSPSHPHPQALALRQEQAPPSQFQQWQIRSENPAFAPQPNMQYLVGREPAAAVGPSRLQSNMNIGQQQAPQTNPNPGFLVPWRGLRPTSFEEVENELIRFGLNEDVLDASVIGTRVNFMAEDLLRLQRAFKDLHQAYERLREDYEHLRSHACLGCGCQGSSQTPNSTAISTRDTGARPGSMVPAQPTDVAHTIEALAVDEQEVQDPDFDLDRVASIAHTAAEDSPYQWPDLPLQRIMPGIPEQRY</sequence>
<evidence type="ECO:0000313" key="1">
    <source>
        <dbReference type="EMBL" id="KAJ9664767.1"/>
    </source>
</evidence>
<comment type="caution">
    <text evidence="1">The sequence shown here is derived from an EMBL/GenBank/DDBJ whole genome shotgun (WGS) entry which is preliminary data.</text>
</comment>
<gene>
    <name evidence="1" type="ORF">H2198_000113</name>
</gene>
<reference evidence="1" key="1">
    <citation type="submission" date="2022-10" db="EMBL/GenBank/DDBJ databases">
        <title>Culturing micro-colonial fungi from biological soil crusts in the Mojave desert and describing Neophaeococcomyces mojavensis, and introducing the new genera and species Taxawa tesnikishii.</title>
        <authorList>
            <person name="Kurbessoian T."/>
            <person name="Stajich J.E."/>
        </authorList>
    </citation>
    <scope>NUCLEOTIDE SEQUENCE</scope>
    <source>
        <strain evidence="1">JES_112</strain>
    </source>
</reference>
<dbReference type="Proteomes" id="UP001172386">
    <property type="component" value="Unassembled WGS sequence"/>
</dbReference>
<protein>
    <submittedName>
        <fullName evidence="1">Uncharacterized protein</fullName>
    </submittedName>
</protein>
<organism evidence="1 2">
    <name type="scientific">Neophaeococcomyces mojaviensis</name>
    <dbReference type="NCBI Taxonomy" id="3383035"/>
    <lineage>
        <taxon>Eukaryota</taxon>
        <taxon>Fungi</taxon>
        <taxon>Dikarya</taxon>
        <taxon>Ascomycota</taxon>
        <taxon>Pezizomycotina</taxon>
        <taxon>Eurotiomycetes</taxon>
        <taxon>Chaetothyriomycetidae</taxon>
        <taxon>Chaetothyriales</taxon>
        <taxon>Chaetothyriales incertae sedis</taxon>
        <taxon>Neophaeococcomyces</taxon>
    </lineage>
</organism>
<evidence type="ECO:0000313" key="2">
    <source>
        <dbReference type="Proteomes" id="UP001172386"/>
    </source>
</evidence>